<dbReference type="SUPFAM" id="SSF81901">
    <property type="entry name" value="HCP-like"/>
    <property type="match status" value="1"/>
</dbReference>
<dbReference type="Gene3D" id="1.25.40.10">
    <property type="entry name" value="Tetratricopeptide repeat domain"/>
    <property type="match status" value="1"/>
</dbReference>
<dbReference type="OrthoDB" id="9810596at2"/>
<dbReference type="InterPro" id="IPR011990">
    <property type="entry name" value="TPR-like_helical_dom_sf"/>
</dbReference>
<sequence>MSEKRFFKIFSQRHVIGETNQYLLMFDFIDKSESISNEILLQQPFVKNLSAEKNYLYRLILKSLNAYYADFSTKMKVQNLIISAEILAYKGLESQALKTLEKTAKIAEEAELFTHLLTVKQTEFEILSKINNYDIALDKIKEFENVLKKQVGFTAIQEQTTELYKVRQSIGSIRSKEDISQLEKVVKQNTKQGLPSKKSNLFLNSLNIAYLNATKDYKKELVYLEKVVDLYESNQFLIEYSVKGYISSIYNTANTYRNLKNYKKALFFIDKLDNLKTNKLISTSKSISAYLFYLSNNLRLYIHILNNEFKLANIAYERIKNEYHLHCDNINKSVVYEHLILIIRIKIEQSEFKKALQLSNIIINDTSFKKREDILTYVRLINLLIHFELKNDFTIEYLSASAANYLKRKKRLYKTEKEVINFITKFTSGNKKHLDKVNENLKILKDDHYEKSMFNLFDFQKWVEDKLTKY</sequence>
<organism evidence="1 2">
    <name type="scientific">Vicingus serpentipes</name>
    <dbReference type="NCBI Taxonomy" id="1926625"/>
    <lineage>
        <taxon>Bacteria</taxon>
        <taxon>Pseudomonadati</taxon>
        <taxon>Bacteroidota</taxon>
        <taxon>Flavobacteriia</taxon>
        <taxon>Flavobacteriales</taxon>
        <taxon>Vicingaceae</taxon>
        <taxon>Vicingus</taxon>
    </lineage>
</organism>
<dbReference type="AlphaFoldDB" id="A0A5C6RVN9"/>
<protein>
    <recommendedName>
        <fullName evidence="3">Tetratricopeptide repeat protein</fullName>
    </recommendedName>
</protein>
<comment type="caution">
    <text evidence="1">The sequence shown here is derived from an EMBL/GenBank/DDBJ whole genome shotgun (WGS) entry which is preliminary data.</text>
</comment>
<evidence type="ECO:0000313" key="2">
    <source>
        <dbReference type="Proteomes" id="UP000321721"/>
    </source>
</evidence>
<evidence type="ECO:0008006" key="3">
    <source>
        <dbReference type="Google" id="ProtNLM"/>
    </source>
</evidence>
<gene>
    <name evidence="1" type="ORF">FRY74_00015</name>
</gene>
<dbReference type="Proteomes" id="UP000321721">
    <property type="component" value="Unassembled WGS sequence"/>
</dbReference>
<accession>A0A5C6RVN9</accession>
<keyword evidence="2" id="KW-1185">Reference proteome</keyword>
<name>A0A5C6RVN9_9FLAO</name>
<dbReference type="EMBL" id="VOOS01000001">
    <property type="protein sequence ID" value="TXB66606.1"/>
    <property type="molecule type" value="Genomic_DNA"/>
</dbReference>
<proteinExistence type="predicted"/>
<dbReference type="RefSeq" id="WP_147097393.1">
    <property type="nucleotide sequence ID" value="NZ_VOOS01000001.1"/>
</dbReference>
<evidence type="ECO:0000313" key="1">
    <source>
        <dbReference type="EMBL" id="TXB66606.1"/>
    </source>
</evidence>
<reference evidence="1 2" key="1">
    <citation type="submission" date="2019-08" db="EMBL/GenBank/DDBJ databases">
        <title>Genome of Vicingus serpentipes NCIMB 15042.</title>
        <authorList>
            <person name="Bowman J.P."/>
        </authorList>
    </citation>
    <scope>NUCLEOTIDE SEQUENCE [LARGE SCALE GENOMIC DNA]</scope>
    <source>
        <strain evidence="1 2">NCIMB 15042</strain>
    </source>
</reference>